<accession>A0ABD2RCA7</accession>
<comment type="caution">
    <text evidence="2">The sequence shown here is derived from an EMBL/GenBank/DDBJ whole genome shotgun (WGS) entry which is preliminary data.</text>
</comment>
<organism evidence="2 3">
    <name type="scientific">Solanum stoloniferum</name>
    <dbReference type="NCBI Taxonomy" id="62892"/>
    <lineage>
        <taxon>Eukaryota</taxon>
        <taxon>Viridiplantae</taxon>
        <taxon>Streptophyta</taxon>
        <taxon>Embryophyta</taxon>
        <taxon>Tracheophyta</taxon>
        <taxon>Spermatophyta</taxon>
        <taxon>Magnoliopsida</taxon>
        <taxon>eudicotyledons</taxon>
        <taxon>Gunneridae</taxon>
        <taxon>Pentapetalae</taxon>
        <taxon>asterids</taxon>
        <taxon>lamiids</taxon>
        <taxon>Solanales</taxon>
        <taxon>Solanaceae</taxon>
        <taxon>Solanoideae</taxon>
        <taxon>Solaneae</taxon>
        <taxon>Solanum</taxon>
    </lineage>
</organism>
<evidence type="ECO:0000313" key="3">
    <source>
        <dbReference type="Proteomes" id="UP001627284"/>
    </source>
</evidence>
<feature type="non-terminal residue" evidence="2">
    <location>
        <position position="1"/>
    </location>
</feature>
<proteinExistence type="predicted"/>
<feature type="chain" id="PRO_5044755313" evidence="1">
    <location>
        <begin position="30"/>
        <end position="110"/>
    </location>
</feature>
<gene>
    <name evidence="2" type="ORF">AABB24_036498</name>
</gene>
<protein>
    <submittedName>
        <fullName evidence="2">Uncharacterized protein</fullName>
    </submittedName>
</protein>
<dbReference type="AlphaFoldDB" id="A0ABD2RCA7"/>
<name>A0ABD2RCA7_9SOLN</name>
<keyword evidence="3" id="KW-1185">Reference proteome</keyword>
<keyword evidence="1" id="KW-0732">Signal</keyword>
<feature type="signal peptide" evidence="1">
    <location>
        <begin position="1"/>
        <end position="29"/>
    </location>
</feature>
<evidence type="ECO:0000256" key="1">
    <source>
        <dbReference type="SAM" id="SignalP"/>
    </source>
</evidence>
<dbReference type="Proteomes" id="UP001627284">
    <property type="component" value="Unassembled WGS sequence"/>
</dbReference>
<reference evidence="2 3" key="1">
    <citation type="submission" date="2024-05" db="EMBL/GenBank/DDBJ databases">
        <title>De novo assembly of an allotetraploid wild potato.</title>
        <authorList>
            <person name="Hosaka A.J."/>
        </authorList>
    </citation>
    <scope>NUCLEOTIDE SEQUENCE [LARGE SCALE GENOMIC DNA]</scope>
    <source>
        <tissue evidence="2">Young leaves</tissue>
    </source>
</reference>
<evidence type="ECO:0000313" key="2">
    <source>
        <dbReference type="EMBL" id="KAL3329438.1"/>
    </source>
</evidence>
<sequence length="110" mass="12851">KTLLLTMAKKNCLVTFLICIFLFVNLCFASEKLDSSSNDESGVTNTQNNIGLDYWHPWYHPRPWLRPRPRPHPHPYPHWPFVHPPMPSGGFHPKFPWPFMHPPKSSPPKN</sequence>
<dbReference type="EMBL" id="JBJKTR010000021">
    <property type="protein sequence ID" value="KAL3329438.1"/>
    <property type="molecule type" value="Genomic_DNA"/>
</dbReference>